<dbReference type="UniPathway" id="UPA00579">
    <property type="reaction ID" value="UER00640"/>
</dbReference>
<evidence type="ECO:0000313" key="3">
    <source>
        <dbReference type="EMBL" id="CAG6590601.1"/>
    </source>
</evidence>
<reference evidence="3" key="1">
    <citation type="submission" date="2021-05" db="EMBL/GenBank/DDBJ databases">
        <authorList>
            <person name="Alioto T."/>
            <person name="Alioto T."/>
            <person name="Gomez Garrido J."/>
        </authorList>
    </citation>
    <scope>NUCLEOTIDE SEQUENCE</scope>
</reference>
<evidence type="ECO:0000259" key="2">
    <source>
        <dbReference type="Pfam" id="PF00485"/>
    </source>
</evidence>
<dbReference type="EMBL" id="HBUE01218857">
    <property type="protein sequence ID" value="CAG6538586.1"/>
    <property type="molecule type" value="Transcribed_RNA"/>
</dbReference>
<dbReference type="AlphaFoldDB" id="A0A8D8P6I7"/>
<dbReference type="GO" id="GO:0005524">
    <property type="term" value="F:ATP binding"/>
    <property type="evidence" value="ECO:0007669"/>
    <property type="project" value="InterPro"/>
</dbReference>
<dbReference type="Gene3D" id="3.40.50.300">
    <property type="entry name" value="P-loop containing nucleotide triphosphate hydrolases"/>
    <property type="match status" value="1"/>
</dbReference>
<proteinExistence type="predicted"/>
<protein>
    <submittedName>
        <fullName evidence="3">Probable uridine-cytidine kinase</fullName>
    </submittedName>
</protein>
<sequence>MGDSSTDQQQSSTSTMKPTNGTENCSSVKTPFLIGVAGGTASGKSTVCKRIMEQLGQADMDHTQRQVVSISQDSFYRELTSAEKVRAEKGQFNFGHPDAFNEELMLKTLQDVLQGKSNYRT</sequence>
<dbReference type="Pfam" id="PF00485">
    <property type="entry name" value="PRK"/>
    <property type="match status" value="1"/>
</dbReference>
<dbReference type="PANTHER" id="PTHR10285">
    <property type="entry name" value="URIDINE KINASE"/>
    <property type="match status" value="1"/>
</dbReference>
<organism evidence="3">
    <name type="scientific">Culex pipiens</name>
    <name type="common">House mosquito</name>
    <dbReference type="NCBI Taxonomy" id="7175"/>
    <lineage>
        <taxon>Eukaryota</taxon>
        <taxon>Metazoa</taxon>
        <taxon>Ecdysozoa</taxon>
        <taxon>Arthropoda</taxon>
        <taxon>Hexapoda</taxon>
        <taxon>Insecta</taxon>
        <taxon>Pterygota</taxon>
        <taxon>Neoptera</taxon>
        <taxon>Endopterygota</taxon>
        <taxon>Diptera</taxon>
        <taxon>Nematocera</taxon>
        <taxon>Culicoidea</taxon>
        <taxon>Culicidae</taxon>
        <taxon>Culicinae</taxon>
        <taxon>Culicini</taxon>
        <taxon>Culex</taxon>
        <taxon>Culex</taxon>
    </lineage>
</organism>
<feature type="region of interest" description="Disordered" evidence="1">
    <location>
        <begin position="1"/>
        <end position="27"/>
    </location>
</feature>
<name>A0A8D8P6I7_CULPI</name>
<accession>A0A8D8P6I7</accession>
<keyword evidence="3" id="KW-0418">Kinase</keyword>
<dbReference type="EMBL" id="HBUE01325424">
    <property type="protein sequence ID" value="CAG6590601.1"/>
    <property type="molecule type" value="Transcribed_RNA"/>
</dbReference>
<feature type="domain" description="Phosphoribulokinase/uridine kinase" evidence="2">
    <location>
        <begin position="33"/>
        <end position="117"/>
    </location>
</feature>
<evidence type="ECO:0000256" key="1">
    <source>
        <dbReference type="SAM" id="MobiDB-lite"/>
    </source>
</evidence>
<feature type="compositionally biased region" description="Low complexity" evidence="1">
    <location>
        <begin position="1"/>
        <end position="15"/>
    </location>
</feature>
<dbReference type="GO" id="GO:0044211">
    <property type="term" value="P:CTP salvage"/>
    <property type="evidence" value="ECO:0007669"/>
    <property type="project" value="UniProtKB-UniPathway"/>
</dbReference>
<dbReference type="InterPro" id="IPR006083">
    <property type="entry name" value="PRK/URK"/>
</dbReference>
<dbReference type="InterPro" id="IPR027417">
    <property type="entry name" value="P-loop_NTPase"/>
</dbReference>
<keyword evidence="3" id="KW-0808">Transferase</keyword>
<dbReference type="GO" id="GO:0016301">
    <property type="term" value="F:kinase activity"/>
    <property type="evidence" value="ECO:0007669"/>
    <property type="project" value="UniProtKB-KW"/>
</dbReference>
<dbReference type="SUPFAM" id="SSF52540">
    <property type="entry name" value="P-loop containing nucleoside triphosphate hydrolases"/>
    <property type="match status" value="1"/>
</dbReference>
<feature type="compositionally biased region" description="Polar residues" evidence="1">
    <location>
        <begin position="16"/>
        <end position="27"/>
    </location>
</feature>